<dbReference type="GO" id="GO:0006417">
    <property type="term" value="P:regulation of translation"/>
    <property type="evidence" value="ECO:0007669"/>
    <property type="project" value="TreeGrafter"/>
</dbReference>
<dbReference type="PANTHER" id="PTHR13389:SF0">
    <property type="entry name" value="PUMILIO HOMOLOG 3"/>
    <property type="match status" value="1"/>
</dbReference>
<dbReference type="InterPro" id="IPR005322">
    <property type="entry name" value="Peptidase_C69"/>
</dbReference>
<comment type="subcellular location">
    <subcellularLocation>
        <location evidence="1">Cytoplasm</location>
        <location evidence="1">Cytoskeleton</location>
    </subcellularLocation>
</comment>
<evidence type="ECO:0000256" key="8">
    <source>
        <dbReference type="ARBA" id="ARBA00023212"/>
    </source>
</evidence>
<dbReference type="Pfam" id="PF03184">
    <property type="entry name" value="DDE_1"/>
    <property type="match status" value="1"/>
</dbReference>
<evidence type="ECO:0000256" key="9">
    <source>
        <dbReference type="PROSITE-ProRule" id="PRU00317"/>
    </source>
</evidence>
<feature type="compositionally biased region" description="Basic and acidic residues" evidence="10">
    <location>
        <begin position="51"/>
        <end position="60"/>
    </location>
</feature>
<feature type="region of interest" description="Disordered" evidence="10">
    <location>
        <begin position="22"/>
        <end position="60"/>
    </location>
</feature>
<dbReference type="Gene3D" id="3.30.1460.20">
    <property type="match status" value="2"/>
</dbReference>
<keyword evidence="7" id="KW-0009">Actin-binding</keyword>
<proteinExistence type="inferred from homology"/>
<dbReference type="InterPro" id="IPR040059">
    <property type="entry name" value="PUM3"/>
</dbReference>
<dbReference type="GO" id="GO:0016805">
    <property type="term" value="F:dipeptidase activity"/>
    <property type="evidence" value="ECO:0007669"/>
    <property type="project" value="InterPro"/>
</dbReference>
<dbReference type="GO" id="GO:0005730">
    <property type="term" value="C:nucleolus"/>
    <property type="evidence" value="ECO:0007669"/>
    <property type="project" value="TreeGrafter"/>
</dbReference>
<evidence type="ECO:0000256" key="10">
    <source>
        <dbReference type="SAM" id="MobiDB-lite"/>
    </source>
</evidence>
<dbReference type="InterPro" id="IPR004875">
    <property type="entry name" value="DDE_SF_endonuclease_dom"/>
</dbReference>
<evidence type="ECO:0000256" key="6">
    <source>
        <dbReference type="ARBA" id="ARBA00022884"/>
    </source>
</evidence>
<accession>F0W4C5</accession>
<protein>
    <submittedName>
        <fullName evidence="12">Peptidase putative</fullName>
    </submittedName>
</protein>
<dbReference type="Pfam" id="PF03577">
    <property type="entry name" value="Peptidase_C69"/>
    <property type="match status" value="1"/>
</dbReference>
<dbReference type="GO" id="GO:0030041">
    <property type="term" value="P:actin filament polymerization"/>
    <property type="evidence" value="ECO:0007669"/>
    <property type="project" value="InterPro"/>
</dbReference>
<dbReference type="GO" id="GO:0034314">
    <property type="term" value="P:Arp2/3 complex-mediated actin nucleation"/>
    <property type="evidence" value="ECO:0007669"/>
    <property type="project" value="InterPro"/>
</dbReference>
<dbReference type="Pfam" id="PF04045">
    <property type="entry name" value="P34-Arc"/>
    <property type="match status" value="1"/>
</dbReference>
<keyword evidence="4" id="KW-0963">Cytoplasm</keyword>
<dbReference type="PROSITE" id="PS50302">
    <property type="entry name" value="PUM"/>
    <property type="match status" value="2"/>
</dbReference>
<dbReference type="GO" id="GO:0003729">
    <property type="term" value="F:mRNA binding"/>
    <property type="evidence" value="ECO:0007669"/>
    <property type="project" value="TreeGrafter"/>
</dbReference>
<dbReference type="PANTHER" id="PTHR13389">
    <property type="entry name" value="PUMILIO HOMOLOG 3"/>
    <property type="match status" value="1"/>
</dbReference>
<feature type="repeat" description="Pumilio" evidence="9">
    <location>
        <begin position="105"/>
        <end position="141"/>
    </location>
</feature>
<evidence type="ECO:0000313" key="12">
    <source>
        <dbReference type="EMBL" id="CCA15958.1"/>
    </source>
</evidence>
<evidence type="ECO:0000256" key="4">
    <source>
        <dbReference type="ARBA" id="ARBA00022490"/>
    </source>
</evidence>
<evidence type="ECO:0000259" key="11">
    <source>
        <dbReference type="PROSITE" id="PS50303"/>
    </source>
</evidence>
<keyword evidence="5" id="KW-0677">Repeat</keyword>
<feature type="compositionally biased region" description="Polar residues" evidence="10">
    <location>
        <begin position="26"/>
        <end position="49"/>
    </location>
</feature>
<evidence type="ECO:0000256" key="1">
    <source>
        <dbReference type="ARBA" id="ARBA00004245"/>
    </source>
</evidence>
<dbReference type="InterPro" id="IPR016024">
    <property type="entry name" value="ARM-type_fold"/>
</dbReference>
<dbReference type="InterPro" id="IPR011989">
    <property type="entry name" value="ARM-like"/>
</dbReference>
<dbReference type="PROSITE" id="PS50303">
    <property type="entry name" value="PUM_HD"/>
    <property type="match status" value="1"/>
</dbReference>
<evidence type="ECO:0000256" key="7">
    <source>
        <dbReference type="ARBA" id="ARBA00023203"/>
    </source>
</evidence>
<evidence type="ECO:0000256" key="2">
    <source>
        <dbReference type="ARBA" id="ARBA00005705"/>
    </source>
</evidence>
<evidence type="ECO:0000256" key="3">
    <source>
        <dbReference type="ARBA" id="ARBA00007192"/>
    </source>
</evidence>
<dbReference type="Pfam" id="PF08144">
    <property type="entry name" value="CPL"/>
    <property type="match status" value="1"/>
</dbReference>
<dbReference type="InterPro" id="IPR012959">
    <property type="entry name" value="CPL_dom"/>
</dbReference>
<dbReference type="InterPro" id="IPR007188">
    <property type="entry name" value="ARPC2"/>
</dbReference>
<feature type="repeat" description="Pumilio" evidence="9">
    <location>
        <begin position="142"/>
        <end position="177"/>
    </location>
</feature>
<dbReference type="InterPro" id="IPR033133">
    <property type="entry name" value="PUM-HD"/>
</dbReference>
<evidence type="ECO:0000256" key="5">
    <source>
        <dbReference type="ARBA" id="ARBA00022737"/>
    </source>
</evidence>
<dbReference type="EMBL" id="FR824062">
    <property type="protein sequence ID" value="CCA15958.1"/>
    <property type="molecule type" value="Genomic_DNA"/>
</dbReference>
<reference evidence="12" key="2">
    <citation type="submission" date="2011-02" db="EMBL/GenBank/DDBJ databases">
        <authorList>
            <person name="MacLean D."/>
        </authorList>
    </citation>
    <scope>NUCLEOTIDE SEQUENCE</scope>
</reference>
<dbReference type="InterPro" id="IPR034666">
    <property type="entry name" value="ARPC2/4"/>
</dbReference>
<keyword evidence="8" id="KW-0206">Cytoskeleton</keyword>
<dbReference type="HOGENOM" id="CLU_233313_0_0_1"/>
<dbReference type="SUPFAM" id="SSF69645">
    <property type="entry name" value="Arp2/3 complex subunits"/>
    <property type="match status" value="2"/>
</dbReference>
<dbReference type="GO" id="GO:0005885">
    <property type="term" value="C:Arp2/3 protein complex"/>
    <property type="evidence" value="ECO:0007669"/>
    <property type="project" value="InterPro"/>
</dbReference>
<reference evidence="12" key="1">
    <citation type="journal article" date="2011" name="PLoS Biol.">
        <title>Gene gain and loss during evolution of obligate parasitism in the white rust pathogen of Arabidopsis thaliana.</title>
        <authorList>
            <person name="Kemen E."/>
            <person name="Gardiner A."/>
            <person name="Schultz-Larsen T."/>
            <person name="Kemen A.C."/>
            <person name="Balmuth A.L."/>
            <person name="Robert-Seilaniantz A."/>
            <person name="Bailey K."/>
            <person name="Holub E."/>
            <person name="Studholme D.J."/>
            <person name="Maclean D."/>
            <person name="Jones J.D."/>
        </authorList>
    </citation>
    <scope>NUCLEOTIDE SEQUENCE</scope>
</reference>
<dbReference type="GO" id="GO:0006508">
    <property type="term" value="P:proteolysis"/>
    <property type="evidence" value="ECO:0007669"/>
    <property type="project" value="InterPro"/>
</dbReference>
<feature type="domain" description="PUM-HD" evidence="11">
    <location>
        <begin position="78"/>
        <end position="427"/>
    </location>
</feature>
<name>F0W4C5_9STRA</name>
<dbReference type="Gene3D" id="1.25.10.10">
    <property type="entry name" value="Leucine-rich Repeat Variant"/>
    <property type="match status" value="1"/>
</dbReference>
<dbReference type="GO" id="GO:0003779">
    <property type="term" value="F:actin binding"/>
    <property type="evidence" value="ECO:0007669"/>
    <property type="project" value="UniProtKB-KW"/>
</dbReference>
<dbReference type="SMART" id="SM00025">
    <property type="entry name" value="Pumilio"/>
    <property type="match status" value="4"/>
</dbReference>
<keyword evidence="6" id="KW-0694">RNA-binding</keyword>
<dbReference type="Pfam" id="PF00806">
    <property type="entry name" value="PUF"/>
    <property type="match status" value="3"/>
</dbReference>
<dbReference type="GO" id="GO:0070004">
    <property type="term" value="F:cysteine-type exopeptidase activity"/>
    <property type="evidence" value="ECO:0007669"/>
    <property type="project" value="InterPro"/>
</dbReference>
<comment type="similarity">
    <text evidence="2">Belongs to the peptidase C69 family. Secernin subfamily.</text>
</comment>
<comment type="similarity">
    <text evidence="3">Belongs to the ARPC2 family.</text>
</comment>
<dbReference type="InterPro" id="IPR001313">
    <property type="entry name" value="Pumilio_RNA-bd_rpt"/>
</dbReference>
<sequence length="2108" mass="237567">MKEFTAVTGQIMKIFFTKADRKHTTASDTNAKNASQKKFNKRTASQAFDGNSKKSFMDQKATRKQRCAQKPHYEMVTRAKQLWNSLRERKIDKSRRSKLASDLYEVVKNNIYQISAKHDASRVIQGLFRHGTREHRDQIVLELKEHIVELAKTQYGSFLIKKMLKYGSENDRAAIAKALTGQAIVIGTHNVAASVLETAQEYLSTSLFWKLRLEFYGKEFAYFPADIKDRNLNGLIETYPDKKIAIVKHLGGILNRMIDKELLSLVFVQTLLWDYFTHAEYSDVVGIVPNVRDFSSALLATYKGACVVNRCLGFGTTKDRKRILKCVKDKVLEATNHPSGYLVIQRILDVVDDTVLVQKSILSELNDHLFEVAMHPTGKKVILQLLSPLNPKYLSPDEISLLAPPMIPNSDKASDDSSVVNYKKDPATKRETYLRGWLPKLQKLCCDQMQALMCSKNGRDVLIEVIKESIHQNSENLEELKSVFSQTAKLDNVKDEQYDGLLYSHPIAHYTLRRVFKETSFALFFLESNSSQLADWAVANNRGAFVVLSCLENEEHGKKAKKVLGKILRPSMPKLKEAAREISGYIIVAPLVHSLKVLESDSMRLGNALALTTYYLLITVLAPHAFACTLIVCGKKATVDGSTLVAHTDDAGGMASDVRLVRIPAQHHSADSRRAVYKFAAGYPRLVAHDRGPHYEPKELNPSNSTAPKTYEKVFVPMGYISQVLYTYGYYDQDYGIMNDVQLSIGESTCGARTVGWPKDLPYGYNLFGINELSKIALERCDSARCAIQTMGSLAEEHGFYSEDSGDPDAPGYVDSAETLGISDKYGEVWIFHILTGKNNASAVWAAQRVADDHITVVANGFTIREIDLDKPDYYLASKNIFSFCEEMGWWNKSLGEPFDFTRVYGYQAKDDGITEYVGRRVWRVYDLLAPSLKLDPHLGWQETYPFSVKPDALVSANDVMDVYRDYYQGTPYDMTKGFAAGPFGSPVRWHTNSKIGRWERTISIYRAVFSYVLQIRPSFPDVAGGVIWYGQDCPHGTVYVPFSCRQENVPESYLTGKQSEFSVKSAWRAFNFVNNWSILRFDVISQDVRKRIKELQDEAFELQRNLDKHNFGSEINSTELAILEQAKNAFASHVVEEWWNFAWTLIAKYSDGNILTGENPGDCQSPGYPTWWLKMTNFVKPIASTLDGSHAKNAVAKTTASGPSGRQSGSSFSVLQFGGGMIAGLVLGMCVLALLNLSRRHAYQSPIVRLLIAMLFLETEHKVVKEVLEEKLGDDAPRPIEPLQVRLCDFDDAQYELLIENNTLTVSLMYTPYKDIEEFGVKHMFPGKYAEFSIVAAKEGFDLSLQIDVNAINSENSASIIHRLAVLKRNILGAPFEQCFQALKAGNAASLGAIQIPFRQYESIYILPQLDRVVVVFSVLFEDKTDQAIARVFLQELVDSRRAVNNAPPVAFNKDPPLELRGASGVHAGKGLVGYLSFAIFPEHVNTIEKCEKAATMLQGFRNYLHYHIKCSKTYLHIRMRKRVDLLLQVLNRSRPERDPAKITKKTITGRTFLHQNHSSFAALAVNTALALTVASQQREQQHPVVWKPRLPCVSGAQLAAAETTGSLVSKNGARAQRLLEDVFQFPSKEYHPIKRSHNAPATKELLRHSTASLSSDDRRFLDSPFTANDFYWLSSRPRPTKPQAMMAYPSNTTNSSSPSGRAFSSYTDSKVSGFFALFGFEASLHTISKMEKLVRCVQATPRFSIEEKTYKSHREDHERGAGHLKPACFSLTKIDNSELDKLPSSPRTASPLSLYALRNLLSFVLIEILSVKARLHFISLYDTKDIYNMDDNAYFYCPIPGKTISKNRIPGHKKIKKRLTVAVTSIADGSTKSPLLFVGTARHLRCFGGKSVEELGIQYAIAAKGWMNAELFTSWIERFNERMKSEGHHVLLLLDNASYHRVNLPLLNVTPQDAGIIQSFKSKSEQLKTRHIVGMFDELLDKAAEVGNENIETQIESLYTLDVLQAMQSAQEAWEIVMCTTVANCWRHTKMIDDEVYELVESIKQLALGQQPHHTADECTHSYSALLIFYNQYLYLSKYLLYLIYFYTFFCDGILKEICSEIANKH</sequence>
<dbReference type="SUPFAM" id="SSF48371">
    <property type="entry name" value="ARM repeat"/>
    <property type="match status" value="1"/>
</dbReference>
<gene>
    <name evidence="12" type="primary">AlNc14C17G1796</name>
    <name evidence="12" type="ORF">ALNC14_021010</name>
</gene>
<organism evidence="12">
    <name type="scientific">Albugo laibachii Nc14</name>
    <dbReference type="NCBI Taxonomy" id="890382"/>
    <lineage>
        <taxon>Eukaryota</taxon>
        <taxon>Sar</taxon>
        <taxon>Stramenopiles</taxon>
        <taxon>Oomycota</taxon>
        <taxon>Peronosporomycetes</taxon>
        <taxon>Albuginales</taxon>
        <taxon>Albuginaceae</taxon>
        <taxon>Albugo</taxon>
    </lineage>
</organism>